<dbReference type="CDD" id="cd18888">
    <property type="entry name" value="NUDIX_ADPRase_Nudt5"/>
    <property type="match status" value="1"/>
</dbReference>
<reference evidence="17" key="2">
    <citation type="journal article" date="2013" name="Nat. Genet.">
        <title>The genome of the platyfish, Xiphophorus maculatus, provides insights into evolutionary adaptation and several complex traits.</title>
        <authorList>
            <person name="Schartl M."/>
            <person name="Walter R.B."/>
            <person name="Shen Y."/>
            <person name="Garcia T."/>
            <person name="Catchen J."/>
            <person name="Amores A."/>
            <person name="Braasch I."/>
            <person name="Chalopin D."/>
            <person name="Volff J.N."/>
            <person name="Lesch K.P."/>
            <person name="Bisazza A."/>
            <person name="Minx P."/>
            <person name="Hillier L."/>
            <person name="Wilson R.K."/>
            <person name="Fuerstenberg S."/>
            <person name="Boore J."/>
            <person name="Searle S."/>
            <person name="Postlethwait J.H."/>
            <person name="Warren W.C."/>
        </authorList>
    </citation>
    <scope>NUCLEOTIDE SEQUENCE [LARGE SCALE GENOMIC DNA]</scope>
    <source>
        <strain evidence="17">JP 163 A</strain>
    </source>
</reference>
<dbReference type="Ensembl" id="ENSXMAT00000039038.1">
    <property type="protein sequence ID" value="ENSXMAP00000035711.1"/>
    <property type="gene ID" value="ENSXMAG00000029127.1"/>
</dbReference>
<dbReference type="PROSITE" id="PS00893">
    <property type="entry name" value="NUDIX_BOX"/>
    <property type="match status" value="1"/>
</dbReference>
<accession>A0A3B5QPA7</accession>
<comment type="similarity">
    <text evidence="1 14">Belongs to the Nudix hydrolase family.</text>
</comment>
<dbReference type="Gene3D" id="3.90.79.10">
    <property type="entry name" value="Nucleoside Triphosphate Pyrophosphohydrolase"/>
    <property type="match status" value="1"/>
</dbReference>
<evidence type="ECO:0000256" key="4">
    <source>
        <dbReference type="ARBA" id="ARBA00049546"/>
    </source>
</evidence>
<proteinExistence type="inferred from homology"/>
<evidence type="ECO:0000256" key="8">
    <source>
        <dbReference type="ARBA" id="ARBA00066482"/>
    </source>
</evidence>
<evidence type="ECO:0000256" key="7">
    <source>
        <dbReference type="ARBA" id="ARBA00065630"/>
    </source>
</evidence>
<dbReference type="InterPro" id="IPR000086">
    <property type="entry name" value="NUDIX_hydrolase_dom"/>
</dbReference>
<comment type="subunit">
    <text evidence="7">Homodimer. Interacts with PARG.</text>
</comment>
<sequence length="213" mass="23404">MSNPEDPKVTTTPHIIKEEVLAEGKWVKLEQTTYMDPAGSTRTWETVKRTTRRTNTEADGVGIIALLKRTLHKDCVVMVKQFRPPMGGNTLEFPAGLIDEGETADVAALRELKEETGYKGEVVGVTPVTCLDPGLSNCTTQIVLVNINGDDVENINPTQQLGDGGEFHLLFSFTNAFFLPGHTNHHAGLHRLFQSLSKLSFYRSMSSSAKSTT</sequence>
<evidence type="ECO:0000256" key="10">
    <source>
        <dbReference type="ARBA" id="ARBA00071227"/>
    </source>
</evidence>
<organism evidence="16 17">
    <name type="scientific">Xiphophorus maculatus</name>
    <name type="common">Southern platyfish</name>
    <name type="synonym">Platypoecilus maculatus</name>
    <dbReference type="NCBI Taxonomy" id="8083"/>
    <lineage>
        <taxon>Eukaryota</taxon>
        <taxon>Metazoa</taxon>
        <taxon>Chordata</taxon>
        <taxon>Craniata</taxon>
        <taxon>Vertebrata</taxon>
        <taxon>Euteleostomi</taxon>
        <taxon>Actinopterygii</taxon>
        <taxon>Neopterygii</taxon>
        <taxon>Teleostei</taxon>
        <taxon>Neoteleostei</taxon>
        <taxon>Acanthomorphata</taxon>
        <taxon>Ovalentaria</taxon>
        <taxon>Atherinomorphae</taxon>
        <taxon>Cyprinodontiformes</taxon>
        <taxon>Poeciliidae</taxon>
        <taxon>Poeciliinae</taxon>
        <taxon>Xiphophorus</taxon>
    </lineage>
</organism>
<dbReference type="InterPro" id="IPR020084">
    <property type="entry name" value="NUDIX_hydrolase_CS"/>
</dbReference>
<dbReference type="Ensembl" id="ENSXMAT00000026939.1">
    <property type="protein sequence ID" value="ENSXMAP00000032055.1"/>
    <property type="gene ID" value="ENSXMAG00000029127.1"/>
</dbReference>
<comment type="catalytic activity">
    <reaction evidence="4">
        <text>ADP-D-ribose + H2O = D-ribose 5-phosphate + AMP + 2 H(+)</text>
        <dbReference type="Rhea" id="RHEA:10412"/>
        <dbReference type="ChEBI" id="CHEBI:15377"/>
        <dbReference type="ChEBI" id="CHEBI:15378"/>
        <dbReference type="ChEBI" id="CHEBI:57967"/>
        <dbReference type="ChEBI" id="CHEBI:78346"/>
        <dbReference type="ChEBI" id="CHEBI:456215"/>
        <dbReference type="EC" id="3.6.1.13"/>
    </reaction>
</comment>
<evidence type="ECO:0000313" key="16">
    <source>
        <dbReference type="Ensembl" id="ENSXMAP00000032055.1"/>
    </source>
</evidence>
<dbReference type="AlphaFoldDB" id="A0A3B5QPA7"/>
<evidence type="ECO:0000259" key="15">
    <source>
        <dbReference type="PROSITE" id="PS51462"/>
    </source>
</evidence>
<dbReference type="EC" id="3.6.1.13" evidence="2"/>
<dbReference type="GO" id="GO:0047631">
    <property type="term" value="F:ADP-ribose diphosphatase activity"/>
    <property type="evidence" value="ECO:0007669"/>
    <property type="project" value="UniProtKB-EC"/>
</dbReference>
<reference evidence="17" key="1">
    <citation type="submission" date="2012-01" db="EMBL/GenBank/DDBJ databases">
        <authorList>
            <person name="Walter R."/>
            <person name="Schartl M."/>
            <person name="Warren W."/>
        </authorList>
    </citation>
    <scope>NUCLEOTIDE SEQUENCE [LARGE SCALE GENOMIC DNA]</scope>
    <source>
        <strain evidence="17">JP 163 A</strain>
    </source>
</reference>
<dbReference type="PROSITE" id="PS51462">
    <property type="entry name" value="NUDIX"/>
    <property type="match status" value="1"/>
</dbReference>
<evidence type="ECO:0000256" key="5">
    <source>
        <dbReference type="ARBA" id="ARBA00051147"/>
    </source>
</evidence>
<evidence type="ECO:0000313" key="17">
    <source>
        <dbReference type="Proteomes" id="UP000002852"/>
    </source>
</evidence>
<dbReference type="PANTHER" id="PTHR11839:SF1">
    <property type="entry name" value="ADP-SUGAR PYROPHOSPHATASE"/>
    <property type="match status" value="1"/>
</dbReference>
<evidence type="ECO:0000256" key="2">
    <source>
        <dbReference type="ARBA" id="ARBA00012453"/>
    </source>
</evidence>
<dbReference type="GO" id="GO:0006753">
    <property type="term" value="P:nucleoside phosphate metabolic process"/>
    <property type="evidence" value="ECO:0007669"/>
    <property type="project" value="TreeGrafter"/>
</dbReference>
<dbReference type="Proteomes" id="UP000002852">
    <property type="component" value="Unassembled WGS sequence"/>
</dbReference>
<dbReference type="FunFam" id="3.90.79.10:FF:000016">
    <property type="entry name" value="ADP-sugar pyrophosphatase isoform X1"/>
    <property type="match status" value="1"/>
</dbReference>
<dbReference type="OMA" id="WHWAAGW"/>
<reference evidence="16" key="3">
    <citation type="submission" date="2025-05" db="UniProtKB">
        <authorList>
            <consortium name="Ensembl"/>
        </authorList>
    </citation>
    <scope>IDENTIFICATION</scope>
    <source>
        <strain evidence="16">JP 163 A</strain>
    </source>
</reference>
<evidence type="ECO:0000256" key="13">
    <source>
        <dbReference type="ARBA" id="ARBA00084011"/>
    </source>
</evidence>
<dbReference type="EC" id="2.7.7.96" evidence="9"/>
<keyword evidence="17" id="KW-1185">Reference proteome</keyword>
<dbReference type="EC" id="3.6.1.58" evidence="8"/>
<evidence type="ECO:0000256" key="14">
    <source>
        <dbReference type="RuleBase" id="RU003476"/>
    </source>
</evidence>
<evidence type="ECO:0000256" key="12">
    <source>
        <dbReference type="ARBA" id="ARBA00079597"/>
    </source>
</evidence>
<name>A0A3B5QPA7_XIPMA</name>
<keyword evidence="3 14" id="KW-0378">Hydrolase</keyword>
<dbReference type="PANTHER" id="PTHR11839">
    <property type="entry name" value="UDP/ADP-SUGAR PYROPHOSPHATASE"/>
    <property type="match status" value="1"/>
</dbReference>
<comment type="catalytic activity">
    <reaction evidence="5">
        <text>D-ribose 5-phosphate + ATP + H(+) = ADP-D-ribose + diphosphate</text>
        <dbReference type="Rhea" id="RHEA:50248"/>
        <dbReference type="ChEBI" id="CHEBI:15378"/>
        <dbReference type="ChEBI" id="CHEBI:30616"/>
        <dbReference type="ChEBI" id="CHEBI:33019"/>
        <dbReference type="ChEBI" id="CHEBI:57967"/>
        <dbReference type="ChEBI" id="CHEBI:78346"/>
        <dbReference type="EC" id="2.7.7.96"/>
    </reaction>
</comment>
<comment type="catalytic activity">
    <reaction evidence="6">
        <text>8-oxo-dGDP + H2O = 8-oxo-dGMP + phosphate + H(+)</text>
        <dbReference type="Rhea" id="RHEA:32063"/>
        <dbReference type="ChEBI" id="CHEBI:15377"/>
        <dbReference type="ChEBI" id="CHEBI:15378"/>
        <dbReference type="ChEBI" id="CHEBI:43474"/>
        <dbReference type="ChEBI" id="CHEBI:63224"/>
        <dbReference type="ChEBI" id="CHEBI:63715"/>
        <dbReference type="EC" id="3.6.1.58"/>
    </reaction>
</comment>
<dbReference type="STRING" id="8083.ENSXMAP00000035711"/>
<evidence type="ECO:0000256" key="1">
    <source>
        <dbReference type="ARBA" id="ARBA00005582"/>
    </source>
</evidence>
<feature type="domain" description="Nudix hydrolase" evidence="15">
    <location>
        <begin position="56"/>
        <end position="196"/>
    </location>
</feature>
<evidence type="ECO:0000256" key="3">
    <source>
        <dbReference type="ARBA" id="ARBA00022801"/>
    </source>
</evidence>
<evidence type="ECO:0000256" key="11">
    <source>
        <dbReference type="ARBA" id="ARBA00077853"/>
    </source>
</evidence>
<dbReference type="SUPFAM" id="SSF55811">
    <property type="entry name" value="Nudix"/>
    <property type="match status" value="1"/>
</dbReference>
<dbReference type="GO" id="GO:0005634">
    <property type="term" value="C:nucleus"/>
    <property type="evidence" value="ECO:0007669"/>
    <property type="project" value="TreeGrafter"/>
</dbReference>
<protein>
    <recommendedName>
        <fullName evidence="10">ADP-sugar pyrophosphatase</fullName>
        <ecNumber evidence="9">2.7.7.96</ecNumber>
        <ecNumber evidence="2">3.6.1.13</ecNumber>
        <ecNumber evidence="8">3.6.1.58</ecNumber>
    </recommendedName>
    <alternativeName>
        <fullName evidence="13">8-oxo-dGDP phosphatase</fullName>
    </alternativeName>
    <alternativeName>
        <fullName evidence="11">Nuclear ATP-synthesis protein NUDIX5</fullName>
    </alternativeName>
    <alternativeName>
        <fullName evidence="12">Nucleoside diphosphate-linked moiety X motif 5</fullName>
    </alternativeName>
</protein>
<evidence type="ECO:0000256" key="6">
    <source>
        <dbReference type="ARBA" id="ARBA00051819"/>
    </source>
</evidence>
<dbReference type="Pfam" id="PF00293">
    <property type="entry name" value="NUDIX"/>
    <property type="match status" value="1"/>
</dbReference>
<dbReference type="PRINTS" id="PR00502">
    <property type="entry name" value="NUDIXFAMILY"/>
</dbReference>
<dbReference type="GO" id="GO:0019693">
    <property type="term" value="P:ribose phosphate metabolic process"/>
    <property type="evidence" value="ECO:0007669"/>
    <property type="project" value="TreeGrafter"/>
</dbReference>
<dbReference type="GeneTree" id="ENSGT00940000154045"/>
<dbReference type="InterPro" id="IPR015797">
    <property type="entry name" value="NUDIX_hydrolase-like_dom_sf"/>
</dbReference>
<evidence type="ECO:0000256" key="9">
    <source>
        <dbReference type="ARBA" id="ARBA00066488"/>
    </source>
</evidence>
<dbReference type="InterPro" id="IPR020476">
    <property type="entry name" value="Nudix_hydrolase"/>
</dbReference>
<dbReference type="GO" id="GO:0017110">
    <property type="term" value="F:nucleoside diphosphate phosphatase activity"/>
    <property type="evidence" value="ECO:0007669"/>
    <property type="project" value="UniProtKB-ARBA"/>
</dbReference>